<accession>J3M8M4</accession>
<feature type="region of interest" description="Disordered" evidence="1">
    <location>
        <begin position="74"/>
        <end position="111"/>
    </location>
</feature>
<name>J3M8M4_ORYBR</name>
<proteinExistence type="predicted"/>
<dbReference type="AlphaFoldDB" id="J3M8M4"/>
<dbReference type="Proteomes" id="UP000006038">
    <property type="component" value="Chromosome 5"/>
</dbReference>
<sequence>MGPKTYGPLGRGPSPAVQVSVQLRCDGDGDDEQRHVAGSSGRATRPAASPRREVHRSATPFRASLGWVGFGARRPGWSLVGEPATEEEEGEEGGRDDVVANRRSLSAPLAR</sequence>
<dbReference type="EnsemblPlants" id="OB05G29480.1">
    <property type="protein sequence ID" value="OB05G29480.1"/>
    <property type="gene ID" value="OB05G29480"/>
</dbReference>
<reference evidence="2" key="1">
    <citation type="journal article" date="2013" name="Nat. Commun.">
        <title>Whole-genome sequencing of Oryza brachyantha reveals mechanisms underlying Oryza genome evolution.</title>
        <authorList>
            <person name="Chen J."/>
            <person name="Huang Q."/>
            <person name="Gao D."/>
            <person name="Wang J."/>
            <person name="Lang Y."/>
            <person name="Liu T."/>
            <person name="Li B."/>
            <person name="Bai Z."/>
            <person name="Luis Goicoechea J."/>
            <person name="Liang C."/>
            <person name="Chen C."/>
            <person name="Zhang W."/>
            <person name="Sun S."/>
            <person name="Liao Y."/>
            <person name="Zhang X."/>
            <person name="Yang L."/>
            <person name="Song C."/>
            <person name="Wang M."/>
            <person name="Shi J."/>
            <person name="Liu G."/>
            <person name="Liu J."/>
            <person name="Zhou H."/>
            <person name="Zhou W."/>
            <person name="Yu Q."/>
            <person name="An N."/>
            <person name="Chen Y."/>
            <person name="Cai Q."/>
            <person name="Wang B."/>
            <person name="Liu B."/>
            <person name="Min J."/>
            <person name="Huang Y."/>
            <person name="Wu H."/>
            <person name="Li Z."/>
            <person name="Zhang Y."/>
            <person name="Yin Y."/>
            <person name="Song W."/>
            <person name="Jiang J."/>
            <person name="Jackson S.A."/>
            <person name="Wing R.A."/>
            <person name="Wang J."/>
            <person name="Chen M."/>
        </authorList>
    </citation>
    <scope>NUCLEOTIDE SEQUENCE [LARGE SCALE GENOMIC DNA]</scope>
    <source>
        <strain evidence="2">cv. IRGC 101232</strain>
    </source>
</reference>
<organism evidence="2">
    <name type="scientific">Oryza brachyantha</name>
    <name type="common">malo sina</name>
    <dbReference type="NCBI Taxonomy" id="4533"/>
    <lineage>
        <taxon>Eukaryota</taxon>
        <taxon>Viridiplantae</taxon>
        <taxon>Streptophyta</taxon>
        <taxon>Embryophyta</taxon>
        <taxon>Tracheophyta</taxon>
        <taxon>Spermatophyta</taxon>
        <taxon>Magnoliopsida</taxon>
        <taxon>Liliopsida</taxon>
        <taxon>Poales</taxon>
        <taxon>Poaceae</taxon>
        <taxon>BOP clade</taxon>
        <taxon>Oryzoideae</taxon>
        <taxon>Oryzeae</taxon>
        <taxon>Oryzinae</taxon>
        <taxon>Oryza</taxon>
    </lineage>
</organism>
<keyword evidence="3" id="KW-1185">Reference proteome</keyword>
<evidence type="ECO:0000313" key="2">
    <source>
        <dbReference type="EnsemblPlants" id="OB05G29480.1"/>
    </source>
</evidence>
<evidence type="ECO:0000256" key="1">
    <source>
        <dbReference type="SAM" id="MobiDB-lite"/>
    </source>
</evidence>
<dbReference type="HOGENOM" id="CLU_2162316_0_0_1"/>
<protein>
    <submittedName>
        <fullName evidence="2">Uncharacterized protein</fullName>
    </submittedName>
</protein>
<dbReference type="Gramene" id="OB05G29480.1">
    <property type="protein sequence ID" value="OB05G29480.1"/>
    <property type="gene ID" value="OB05G29480"/>
</dbReference>
<feature type="region of interest" description="Disordered" evidence="1">
    <location>
        <begin position="26"/>
        <end position="57"/>
    </location>
</feature>
<evidence type="ECO:0000313" key="3">
    <source>
        <dbReference type="Proteomes" id="UP000006038"/>
    </source>
</evidence>
<reference evidence="2" key="2">
    <citation type="submission" date="2013-04" db="UniProtKB">
        <authorList>
            <consortium name="EnsemblPlants"/>
        </authorList>
    </citation>
    <scope>IDENTIFICATION</scope>
</reference>